<protein>
    <recommendedName>
        <fullName evidence="4">HXXEE domain-containing protein</fullName>
    </recommendedName>
</protein>
<dbReference type="AlphaFoldDB" id="A0A172UMF4"/>
<evidence type="ECO:0000256" key="1">
    <source>
        <dbReference type="SAM" id="Phobius"/>
    </source>
</evidence>
<name>A0A172UMF4_9MYCO</name>
<feature type="transmembrane region" description="Helical" evidence="1">
    <location>
        <begin position="179"/>
        <end position="197"/>
    </location>
</feature>
<keyword evidence="1" id="KW-0812">Transmembrane</keyword>
<accession>A0A172UMF4</accession>
<evidence type="ECO:0000313" key="2">
    <source>
        <dbReference type="EMBL" id="ANE80275.1"/>
    </source>
</evidence>
<feature type="transmembrane region" description="Helical" evidence="1">
    <location>
        <begin position="146"/>
        <end position="167"/>
    </location>
</feature>
<dbReference type="InterPro" id="IPR025671">
    <property type="entry name" value="HXXEE"/>
</dbReference>
<dbReference type="Proteomes" id="UP000077143">
    <property type="component" value="Chromosome"/>
</dbReference>
<organism evidence="2 3">
    <name type="scientific">Mycobacterium adipatum</name>
    <dbReference type="NCBI Taxonomy" id="1682113"/>
    <lineage>
        <taxon>Bacteria</taxon>
        <taxon>Bacillati</taxon>
        <taxon>Actinomycetota</taxon>
        <taxon>Actinomycetes</taxon>
        <taxon>Mycobacteriales</taxon>
        <taxon>Mycobacteriaceae</taxon>
        <taxon>Mycobacterium</taxon>
    </lineage>
</organism>
<feature type="transmembrane region" description="Helical" evidence="1">
    <location>
        <begin position="22"/>
        <end position="40"/>
    </location>
</feature>
<keyword evidence="3" id="KW-1185">Reference proteome</keyword>
<evidence type="ECO:0008006" key="4">
    <source>
        <dbReference type="Google" id="ProtNLM"/>
    </source>
</evidence>
<dbReference type="RefSeq" id="WP_067996179.1">
    <property type="nucleotide sequence ID" value="NZ_CP015596.1"/>
</dbReference>
<feature type="transmembrane region" description="Helical" evidence="1">
    <location>
        <begin position="122"/>
        <end position="139"/>
    </location>
</feature>
<dbReference type="KEGG" id="madi:A7U43_14015"/>
<dbReference type="STRING" id="1682113.A7U43_14015"/>
<dbReference type="OrthoDB" id="2591569at2"/>
<proteinExistence type="predicted"/>
<dbReference type="EMBL" id="CP015596">
    <property type="protein sequence ID" value="ANE80275.1"/>
    <property type="molecule type" value="Genomic_DNA"/>
</dbReference>
<evidence type="ECO:0000313" key="3">
    <source>
        <dbReference type="Proteomes" id="UP000077143"/>
    </source>
</evidence>
<dbReference type="Pfam" id="PF13787">
    <property type="entry name" value="HXXEE"/>
    <property type="match status" value="1"/>
</dbReference>
<feature type="transmembrane region" description="Helical" evidence="1">
    <location>
        <begin position="97"/>
        <end position="116"/>
    </location>
</feature>
<reference evidence="2 3" key="1">
    <citation type="submission" date="2016-05" db="EMBL/GenBank/DDBJ databases">
        <title>Complete genome sequence of a phthalic acid esters degrading Mycobacterium sp. YC-RL4.</title>
        <authorList>
            <person name="Ren L."/>
            <person name="Fan S."/>
            <person name="Ruth N."/>
            <person name="Jia Y."/>
            <person name="Wang J."/>
            <person name="Qiao C."/>
        </authorList>
    </citation>
    <scope>NUCLEOTIDE SEQUENCE [LARGE SCALE GENOMIC DNA]</scope>
    <source>
        <strain evidence="2 3">YC-RL4</strain>
    </source>
</reference>
<keyword evidence="1" id="KW-0472">Membrane</keyword>
<gene>
    <name evidence="2" type="ORF">A7U43_14015</name>
</gene>
<sequence length="221" mass="24659">MNTVEPAYSIDEYHRYTRATQYLNGAGAVAGIALGIFILIDPTRRTDPDWVFWLVWPIAVLHTVEEYIWPGGFLRYFNAIAWRAPSPYGPLTARRAFVTDAVAGLFNPVAILALSVVYRPAIWFFIAVLLLNGFFHITITLMTGRYFPGAVTGGLLYIPGFTAITLFYTNRGLVSPLDLALTFALALAFTAGFFAMVRRWQRLDEQTPSAVKSRAGSEPLR</sequence>
<keyword evidence="1" id="KW-1133">Transmembrane helix</keyword>
<feature type="transmembrane region" description="Helical" evidence="1">
    <location>
        <begin position="52"/>
        <end position="77"/>
    </location>
</feature>